<organism evidence="4 5">
    <name type="scientific">Deinococcus piscis</name>
    <dbReference type="NCBI Taxonomy" id="394230"/>
    <lineage>
        <taxon>Bacteria</taxon>
        <taxon>Thermotogati</taxon>
        <taxon>Deinococcota</taxon>
        <taxon>Deinococci</taxon>
        <taxon>Deinococcales</taxon>
        <taxon>Deinococcaceae</taxon>
        <taxon>Deinococcus</taxon>
    </lineage>
</organism>
<dbReference type="Pfam" id="PF00990">
    <property type="entry name" value="GGDEF"/>
    <property type="match status" value="1"/>
</dbReference>
<evidence type="ECO:0000259" key="3">
    <source>
        <dbReference type="PROSITE" id="PS50887"/>
    </source>
</evidence>
<dbReference type="RefSeq" id="WP_189643347.1">
    <property type="nucleotide sequence ID" value="NZ_BNAL01000022.1"/>
</dbReference>
<dbReference type="NCBIfam" id="TIGR00254">
    <property type="entry name" value="GGDEF"/>
    <property type="match status" value="1"/>
</dbReference>
<dbReference type="InterPro" id="IPR052155">
    <property type="entry name" value="Biofilm_reg_signaling"/>
</dbReference>
<feature type="transmembrane region" description="Helical" evidence="1">
    <location>
        <begin position="145"/>
        <end position="166"/>
    </location>
</feature>
<sequence length="645" mass="71527">MDKRRLSVTLPDSTELDAPDLSRGWQQLMIQGALTVMVSALAAVLWSTGDAWDRQIDQPMYGLLTAIMLIGIAVSRRDNVPLMVLTWFLLQLSSLWLLLKLTLLLSINSDSEVFLREMNESILWLPILLVWSMLVMANSSEQKSWPATVLAAVTGISLLGGAYWTAQTGWNSAIATSLSQLLLASFLAYSGMKYFSQRVQRLRFQEGEREALTRMAYHDLLTGLPNRRSLEEQLRDMTAEDSPPFALLFIDVDSFKVINDTMGHDQGDLLLQTVARTFTTAVPPAKAFRLSGDEFVVLLPSADGPQAEQLACQFQRDIAARGDLELGLSISISIGISCFPEDGTTAQELLRHADSAMYTVKREGRGQIKPYRAEQDQASERFQHIARAIGQSCDPDCEGFSLLYQPIYDLRTGRIVKAETLVRWDHPELGHLSPTEFIPVAERTGQIARLGLWVLEEACREALHWPAGIKVSVNVSAYQLARSGFAEQVQDVLERSGLSSHALELELTETAQIYGDAQLEQNLAELDRMGVHLSLDDFGAGYANLSRLRSLRFAGIKLDRSLTEYLPEGDEFCHLITESVSAVAYHYSLDLTAEGLETQEHIDLVYALGCPLGQGYALSPPLAAPDLRALFTQPPRQLVPVATQV</sequence>
<feature type="domain" description="EAL" evidence="2">
    <location>
        <begin position="382"/>
        <end position="635"/>
    </location>
</feature>
<evidence type="ECO:0000259" key="2">
    <source>
        <dbReference type="PROSITE" id="PS50883"/>
    </source>
</evidence>
<keyword evidence="1" id="KW-0472">Membrane</keyword>
<evidence type="ECO:0008006" key="6">
    <source>
        <dbReference type="Google" id="ProtNLM"/>
    </source>
</evidence>
<dbReference type="PROSITE" id="PS50883">
    <property type="entry name" value="EAL"/>
    <property type="match status" value="1"/>
</dbReference>
<proteinExistence type="predicted"/>
<comment type="caution">
    <text evidence="4">The sequence shown here is derived from an EMBL/GenBank/DDBJ whole genome shotgun (WGS) entry which is preliminary data.</text>
</comment>
<dbReference type="SUPFAM" id="SSF55073">
    <property type="entry name" value="Nucleotide cyclase"/>
    <property type="match status" value="1"/>
</dbReference>
<dbReference type="InterPro" id="IPR000160">
    <property type="entry name" value="GGDEF_dom"/>
</dbReference>
<protein>
    <recommendedName>
        <fullName evidence="6">Diguanylate cyclase/phosphodiesterase</fullName>
    </recommendedName>
</protein>
<dbReference type="InterPro" id="IPR029787">
    <property type="entry name" value="Nucleotide_cyclase"/>
</dbReference>
<dbReference type="SMART" id="SM00052">
    <property type="entry name" value="EAL"/>
    <property type="match status" value="1"/>
</dbReference>
<keyword evidence="1" id="KW-1133">Transmembrane helix</keyword>
<dbReference type="InterPro" id="IPR043128">
    <property type="entry name" value="Rev_trsase/Diguanyl_cyclase"/>
</dbReference>
<dbReference type="PROSITE" id="PS50887">
    <property type="entry name" value="GGDEF"/>
    <property type="match status" value="1"/>
</dbReference>
<evidence type="ECO:0000313" key="5">
    <source>
        <dbReference type="Proteomes" id="UP000632154"/>
    </source>
</evidence>
<keyword evidence="5" id="KW-1185">Reference proteome</keyword>
<gene>
    <name evidence="4" type="ORF">GCM10017783_17830</name>
</gene>
<feature type="transmembrane region" description="Helical" evidence="1">
    <location>
        <begin position="28"/>
        <end position="46"/>
    </location>
</feature>
<feature type="transmembrane region" description="Helical" evidence="1">
    <location>
        <begin position="82"/>
        <end position="101"/>
    </location>
</feature>
<dbReference type="Gene3D" id="3.30.70.270">
    <property type="match status" value="1"/>
</dbReference>
<dbReference type="SUPFAM" id="SSF141868">
    <property type="entry name" value="EAL domain-like"/>
    <property type="match status" value="1"/>
</dbReference>
<keyword evidence="1" id="KW-0812">Transmembrane</keyword>
<feature type="domain" description="GGDEF" evidence="3">
    <location>
        <begin position="243"/>
        <end position="373"/>
    </location>
</feature>
<feature type="transmembrane region" description="Helical" evidence="1">
    <location>
        <begin position="58"/>
        <end position="75"/>
    </location>
</feature>
<accession>A0ABQ3K6H0</accession>
<dbReference type="PANTHER" id="PTHR44757:SF2">
    <property type="entry name" value="BIOFILM ARCHITECTURE MAINTENANCE PROTEIN MBAA"/>
    <property type="match status" value="1"/>
</dbReference>
<dbReference type="InterPro" id="IPR035919">
    <property type="entry name" value="EAL_sf"/>
</dbReference>
<dbReference type="InterPro" id="IPR001633">
    <property type="entry name" value="EAL_dom"/>
</dbReference>
<dbReference type="EMBL" id="BNAL01000022">
    <property type="protein sequence ID" value="GHG05702.1"/>
    <property type="molecule type" value="Genomic_DNA"/>
</dbReference>
<dbReference type="SMART" id="SM00267">
    <property type="entry name" value="GGDEF"/>
    <property type="match status" value="1"/>
</dbReference>
<dbReference type="PANTHER" id="PTHR44757">
    <property type="entry name" value="DIGUANYLATE CYCLASE DGCP"/>
    <property type="match status" value="1"/>
</dbReference>
<evidence type="ECO:0000256" key="1">
    <source>
        <dbReference type="SAM" id="Phobius"/>
    </source>
</evidence>
<reference evidence="5" key="1">
    <citation type="journal article" date="2019" name="Int. J. Syst. Evol. Microbiol.">
        <title>The Global Catalogue of Microorganisms (GCM) 10K type strain sequencing project: providing services to taxonomists for standard genome sequencing and annotation.</title>
        <authorList>
            <consortium name="The Broad Institute Genomics Platform"/>
            <consortium name="The Broad Institute Genome Sequencing Center for Infectious Disease"/>
            <person name="Wu L."/>
            <person name="Ma J."/>
        </authorList>
    </citation>
    <scope>NUCLEOTIDE SEQUENCE [LARGE SCALE GENOMIC DNA]</scope>
    <source>
        <strain evidence="5">CGMCC 1.18439</strain>
    </source>
</reference>
<feature type="transmembrane region" description="Helical" evidence="1">
    <location>
        <begin position="121"/>
        <end position="138"/>
    </location>
</feature>
<dbReference type="Pfam" id="PF00563">
    <property type="entry name" value="EAL"/>
    <property type="match status" value="1"/>
</dbReference>
<dbReference type="Proteomes" id="UP000632154">
    <property type="component" value="Unassembled WGS sequence"/>
</dbReference>
<dbReference type="CDD" id="cd01949">
    <property type="entry name" value="GGDEF"/>
    <property type="match status" value="1"/>
</dbReference>
<dbReference type="Gene3D" id="3.20.20.450">
    <property type="entry name" value="EAL domain"/>
    <property type="match status" value="1"/>
</dbReference>
<feature type="transmembrane region" description="Helical" evidence="1">
    <location>
        <begin position="172"/>
        <end position="192"/>
    </location>
</feature>
<name>A0ABQ3K6H0_9DEIO</name>
<dbReference type="CDD" id="cd01948">
    <property type="entry name" value="EAL"/>
    <property type="match status" value="1"/>
</dbReference>
<evidence type="ECO:0000313" key="4">
    <source>
        <dbReference type="EMBL" id="GHG05702.1"/>
    </source>
</evidence>